<name>A0AA36EDK8_LACSI</name>
<evidence type="ECO:0000313" key="1">
    <source>
        <dbReference type="EMBL" id="CAI9292243.1"/>
    </source>
</evidence>
<gene>
    <name evidence="1" type="ORF">LSALG_LOCUS31333</name>
</gene>
<keyword evidence="2" id="KW-1185">Reference proteome</keyword>
<dbReference type="EMBL" id="OX465083">
    <property type="protein sequence ID" value="CAI9292243.1"/>
    <property type="molecule type" value="Genomic_DNA"/>
</dbReference>
<proteinExistence type="predicted"/>
<organism evidence="1 2">
    <name type="scientific">Lactuca saligna</name>
    <name type="common">Willowleaf lettuce</name>
    <dbReference type="NCBI Taxonomy" id="75948"/>
    <lineage>
        <taxon>Eukaryota</taxon>
        <taxon>Viridiplantae</taxon>
        <taxon>Streptophyta</taxon>
        <taxon>Embryophyta</taxon>
        <taxon>Tracheophyta</taxon>
        <taxon>Spermatophyta</taxon>
        <taxon>Magnoliopsida</taxon>
        <taxon>eudicotyledons</taxon>
        <taxon>Gunneridae</taxon>
        <taxon>Pentapetalae</taxon>
        <taxon>asterids</taxon>
        <taxon>campanulids</taxon>
        <taxon>Asterales</taxon>
        <taxon>Asteraceae</taxon>
        <taxon>Cichorioideae</taxon>
        <taxon>Cichorieae</taxon>
        <taxon>Lactucinae</taxon>
        <taxon>Lactuca</taxon>
    </lineage>
</organism>
<accession>A0AA36EDK8</accession>
<protein>
    <submittedName>
        <fullName evidence="1">Uncharacterized protein</fullName>
    </submittedName>
</protein>
<dbReference type="Proteomes" id="UP001177003">
    <property type="component" value="Chromosome 7"/>
</dbReference>
<evidence type="ECO:0000313" key="2">
    <source>
        <dbReference type="Proteomes" id="UP001177003"/>
    </source>
</evidence>
<sequence>MTVVMPTVVAMAVSLVTVSQSIKRLQRLYSRLQQQALTITPSVISSSPSIAPSVISSSPSTMVMCFYRKWAIVWTSWIDNNLRHRFWGCPDTNSSCGLLGGMMNPCVLVPKL</sequence>
<dbReference type="AlphaFoldDB" id="A0AA36EDK8"/>
<reference evidence="1" key="1">
    <citation type="submission" date="2023-04" db="EMBL/GenBank/DDBJ databases">
        <authorList>
            <person name="Vijverberg K."/>
            <person name="Xiong W."/>
            <person name="Schranz E."/>
        </authorList>
    </citation>
    <scope>NUCLEOTIDE SEQUENCE</scope>
</reference>